<gene>
    <name evidence="1" type="ORF">ACFO3G_03975</name>
</gene>
<dbReference type="RefSeq" id="WP_380078195.1">
    <property type="nucleotide sequence ID" value="NZ_JBHSGO010000126.1"/>
</dbReference>
<dbReference type="EMBL" id="JBHSGO010000126">
    <property type="protein sequence ID" value="MFC4665770.1"/>
    <property type="molecule type" value="Genomic_DNA"/>
</dbReference>
<reference evidence="2" key="1">
    <citation type="journal article" date="2019" name="Int. J. Syst. Evol. Microbiol.">
        <title>The Global Catalogue of Microorganisms (GCM) 10K type strain sequencing project: providing services to taxonomists for standard genome sequencing and annotation.</title>
        <authorList>
            <consortium name="The Broad Institute Genomics Platform"/>
            <consortium name="The Broad Institute Genome Sequencing Center for Infectious Disease"/>
            <person name="Wu L."/>
            <person name="Ma J."/>
        </authorList>
    </citation>
    <scope>NUCLEOTIDE SEQUENCE [LARGE SCALE GENOMIC DNA]</scope>
    <source>
        <strain evidence="2">CGMCC 4.7357</strain>
    </source>
</reference>
<evidence type="ECO:0000313" key="1">
    <source>
        <dbReference type="EMBL" id="MFC4665770.1"/>
    </source>
</evidence>
<evidence type="ECO:0000313" key="2">
    <source>
        <dbReference type="Proteomes" id="UP001596020"/>
    </source>
</evidence>
<organism evidence="1 2">
    <name type="scientific">Falsiporphyromonas endometrii</name>
    <dbReference type="NCBI Taxonomy" id="1387297"/>
    <lineage>
        <taxon>Bacteria</taxon>
        <taxon>Pseudomonadati</taxon>
        <taxon>Bacteroidota</taxon>
        <taxon>Bacteroidia</taxon>
        <taxon>Bacteroidales</taxon>
        <taxon>Porphyromonadaceae</taxon>
        <taxon>Falsiporphyromonas</taxon>
    </lineage>
</organism>
<dbReference type="Proteomes" id="UP001596020">
    <property type="component" value="Unassembled WGS sequence"/>
</dbReference>
<comment type="caution">
    <text evidence="1">The sequence shown here is derived from an EMBL/GenBank/DDBJ whole genome shotgun (WGS) entry which is preliminary data.</text>
</comment>
<protein>
    <submittedName>
        <fullName evidence="1">Uncharacterized protein</fullName>
    </submittedName>
</protein>
<dbReference type="SUPFAM" id="SSF102114">
    <property type="entry name" value="Radical SAM enzymes"/>
    <property type="match status" value="1"/>
</dbReference>
<accession>A0ABV9K6G2</accession>
<sequence length="215" mass="25403">MTLSLHGTSRETYEYLMGNASFTKLTSLIKDIKRIKTIHPDFVLRINYTFNNLNIKELSNITHLFEGVKIDVLQIRPIQNMGDTEYSDFNLRDILLNFETLITPIELLCKERNIIYIGPNKENLLRVDKEQDIYNEAIENLTYCYISSDYCYQEDYDIDKDTFSSYHKRKRSLQNILKLLLSRKDKAIKSVETDTVPKKCVRLKTVIFEKNKIKR</sequence>
<keyword evidence="2" id="KW-1185">Reference proteome</keyword>
<name>A0ABV9K6G2_9PORP</name>
<proteinExistence type="predicted"/>
<dbReference type="InterPro" id="IPR058240">
    <property type="entry name" value="rSAM_sf"/>
</dbReference>